<keyword evidence="3 6" id="KW-0812">Transmembrane</keyword>
<sequence>MEWFFDPFTVSFVQRALWGGLLVSAICAVVGTWVVLRGLAFLGDAMAHGMLPGVALASMAGVSPLLGAAASAGTMALGVTSLRRLPRLSGDTGIGLLFAGMLASGVIIVSHSESFAVDLTGFLFGDVLAVRTGDLWLLGAACGITAVVAAVGHRSFVALAFDPRKAHTLGLRPGLAHAVLLGLMTLAVVSSFHVVGTLLVFGLLIAPPAAASLWAARIPLVMVGAALVGAGSTVLGLLISWHAGTAAGATIAAVAVAAFLVSAVCSAVVNRPRAPAAGPAAAPKDLPTRTRNEQ</sequence>
<dbReference type="Pfam" id="PF00950">
    <property type="entry name" value="ABC-3"/>
    <property type="match status" value="1"/>
</dbReference>
<dbReference type="InterPro" id="IPR001626">
    <property type="entry name" value="ABC_TroCD"/>
</dbReference>
<evidence type="ECO:0000256" key="4">
    <source>
        <dbReference type="ARBA" id="ARBA00022989"/>
    </source>
</evidence>
<reference evidence="9 10" key="1">
    <citation type="submission" date="2017-09" db="EMBL/GenBank/DDBJ databases">
        <authorList>
            <person name="Ehlers B."/>
            <person name="Leendertz F.H."/>
        </authorList>
    </citation>
    <scope>NUCLEOTIDE SEQUENCE [LARGE SCALE GENOMIC DNA]</scope>
    <source>
        <strain evidence="9 10">CGMCC 4.7095</strain>
    </source>
</reference>
<protein>
    <submittedName>
        <fullName evidence="9">Manganese/iron transport system permease protein</fullName>
    </submittedName>
</protein>
<keyword evidence="5 8" id="KW-0472">Membrane</keyword>
<feature type="transmembrane region" description="Helical" evidence="8">
    <location>
        <begin position="178"/>
        <end position="206"/>
    </location>
</feature>
<dbReference type="NCBIfam" id="NF040871">
    <property type="entry name" value="AztB"/>
    <property type="match status" value="1"/>
</dbReference>
<comment type="similarity">
    <text evidence="2 6">Belongs to the ABC-3 integral membrane protein family.</text>
</comment>
<accession>A0A286DUA0</accession>
<evidence type="ECO:0000256" key="1">
    <source>
        <dbReference type="ARBA" id="ARBA00004141"/>
    </source>
</evidence>
<feature type="compositionally biased region" description="Low complexity" evidence="7">
    <location>
        <begin position="274"/>
        <end position="283"/>
    </location>
</feature>
<dbReference type="CDD" id="cd06550">
    <property type="entry name" value="TM_ABC_iron-siderophores_like"/>
    <property type="match status" value="1"/>
</dbReference>
<feature type="transmembrane region" description="Helical" evidence="8">
    <location>
        <begin position="12"/>
        <end position="36"/>
    </location>
</feature>
<keyword evidence="6" id="KW-0813">Transport</keyword>
<evidence type="ECO:0000256" key="8">
    <source>
        <dbReference type="SAM" id="Phobius"/>
    </source>
</evidence>
<dbReference type="InterPro" id="IPR037294">
    <property type="entry name" value="ABC_BtuC-like"/>
</dbReference>
<dbReference type="AlphaFoldDB" id="A0A286DUA0"/>
<gene>
    <name evidence="9" type="ORF">SAMN06297387_10535</name>
</gene>
<dbReference type="PANTHER" id="PTHR30477">
    <property type="entry name" value="ABC-TRANSPORTER METAL-BINDING PROTEIN"/>
    <property type="match status" value="1"/>
</dbReference>
<dbReference type="Gene3D" id="1.10.3470.10">
    <property type="entry name" value="ABC transporter involved in vitamin B12 uptake, BtuC"/>
    <property type="match status" value="1"/>
</dbReference>
<dbReference type="OrthoDB" id="1016457at2"/>
<evidence type="ECO:0000256" key="5">
    <source>
        <dbReference type="ARBA" id="ARBA00023136"/>
    </source>
</evidence>
<dbReference type="RefSeq" id="WP_097230711.1">
    <property type="nucleotide sequence ID" value="NZ_OCNE01000005.1"/>
</dbReference>
<evidence type="ECO:0000313" key="10">
    <source>
        <dbReference type="Proteomes" id="UP000219072"/>
    </source>
</evidence>
<feature type="transmembrane region" description="Helical" evidence="8">
    <location>
        <begin position="135"/>
        <end position="157"/>
    </location>
</feature>
<name>A0A286DUA0_9ACTN</name>
<dbReference type="GO" id="GO:0055085">
    <property type="term" value="P:transmembrane transport"/>
    <property type="evidence" value="ECO:0007669"/>
    <property type="project" value="InterPro"/>
</dbReference>
<keyword evidence="4 8" id="KW-1133">Transmembrane helix</keyword>
<evidence type="ECO:0000256" key="7">
    <source>
        <dbReference type="SAM" id="MobiDB-lite"/>
    </source>
</evidence>
<dbReference type="SUPFAM" id="SSF81345">
    <property type="entry name" value="ABC transporter involved in vitamin B12 uptake, BtuC"/>
    <property type="match status" value="1"/>
</dbReference>
<feature type="transmembrane region" description="Helical" evidence="8">
    <location>
        <begin position="56"/>
        <end position="82"/>
    </location>
</feature>
<keyword evidence="10" id="KW-1185">Reference proteome</keyword>
<dbReference type="Proteomes" id="UP000219072">
    <property type="component" value="Unassembled WGS sequence"/>
</dbReference>
<feature type="transmembrane region" description="Helical" evidence="8">
    <location>
        <begin position="94"/>
        <end position="115"/>
    </location>
</feature>
<feature type="transmembrane region" description="Helical" evidence="8">
    <location>
        <begin position="246"/>
        <end position="269"/>
    </location>
</feature>
<evidence type="ECO:0000313" key="9">
    <source>
        <dbReference type="EMBL" id="SOD62220.1"/>
    </source>
</evidence>
<organism evidence="9 10">
    <name type="scientific">Streptomyces zhaozhouensis</name>
    <dbReference type="NCBI Taxonomy" id="1300267"/>
    <lineage>
        <taxon>Bacteria</taxon>
        <taxon>Bacillati</taxon>
        <taxon>Actinomycetota</taxon>
        <taxon>Actinomycetes</taxon>
        <taxon>Kitasatosporales</taxon>
        <taxon>Streptomycetaceae</taxon>
        <taxon>Streptomyces</taxon>
    </lineage>
</organism>
<dbReference type="GO" id="GO:0043190">
    <property type="term" value="C:ATP-binding cassette (ABC) transporter complex"/>
    <property type="evidence" value="ECO:0007669"/>
    <property type="project" value="InterPro"/>
</dbReference>
<evidence type="ECO:0000256" key="6">
    <source>
        <dbReference type="RuleBase" id="RU003943"/>
    </source>
</evidence>
<dbReference type="EMBL" id="OCNE01000005">
    <property type="protein sequence ID" value="SOD62220.1"/>
    <property type="molecule type" value="Genomic_DNA"/>
</dbReference>
<evidence type="ECO:0000256" key="3">
    <source>
        <dbReference type="ARBA" id="ARBA00022692"/>
    </source>
</evidence>
<dbReference type="PANTHER" id="PTHR30477:SF13">
    <property type="entry name" value="IRON TRANSPORT SYSTEM MEMBRANE PROTEIN HI_0360-RELATED"/>
    <property type="match status" value="1"/>
</dbReference>
<comment type="subcellular location">
    <subcellularLocation>
        <location evidence="6">Cell membrane</location>
        <topology evidence="6">Multi-pass membrane protein</topology>
    </subcellularLocation>
    <subcellularLocation>
        <location evidence="1">Membrane</location>
        <topology evidence="1">Multi-pass membrane protein</topology>
    </subcellularLocation>
</comment>
<feature type="region of interest" description="Disordered" evidence="7">
    <location>
        <begin position="274"/>
        <end position="294"/>
    </location>
</feature>
<proteinExistence type="inferred from homology"/>
<feature type="transmembrane region" description="Helical" evidence="8">
    <location>
        <begin position="218"/>
        <end position="239"/>
    </location>
</feature>
<evidence type="ECO:0000256" key="2">
    <source>
        <dbReference type="ARBA" id="ARBA00008034"/>
    </source>
</evidence>
<dbReference type="GO" id="GO:0010043">
    <property type="term" value="P:response to zinc ion"/>
    <property type="evidence" value="ECO:0007669"/>
    <property type="project" value="TreeGrafter"/>
</dbReference>